<dbReference type="EMBL" id="OCNK01000003">
    <property type="protein sequence ID" value="SOE00416.1"/>
    <property type="molecule type" value="Genomic_DNA"/>
</dbReference>
<evidence type="ECO:0000259" key="2">
    <source>
        <dbReference type="SMART" id="SM00226"/>
    </source>
</evidence>
<feature type="domain" description="Phosphotyrosine protein phosphatase I" evidence="2">
    <location>
        <begin position="18"/>
        <end position="200"/>
    </location>
</feature>
<proteinExistence type="predicted"/>
<dbReference type="AlphaFoldDB" id="A0A286GYY0"/>
<dbReference type="SMART" id="SM00226">
    <property type="entry name" value="LMWPc"/>
    <property type="match status" value="1"/>
</dbReference>
<dbReference type="GO" id="GO:0004725">
    <property type="term" value="F:protein tyrosine phosphatase activity"/>
    <property type="evidence" value="ECO:0007669"/>
    <property type="project" value="TreeGrafter"/>
</dbReference>
<reference evidence="4" key="1">
    <citation type="submission" date="2017-09" db="EMBL/GenBank/DDBJ databases">
        <authorList>
            <person name="Varghese N."/>
            <person name="Submissions S."/>
        </authorList>
    </citation>
    <scope>NUCLEOTIDE SEQUENCE [LARGE SCALE GENOMIC DNA]</scope>
    <source>
        <strain evidence="4">DSM 44270</strain>
    </source>
</reference>
<dbReference type="Pfam" id="PF01451">
    <property type="entry name" value="LMWPc"/>
    <property type="match status" value="1"/>
</dbReference>
<organism evidence="3 4">
    <name type="scientific">Blastococcus haudaquaticus</name>
    <dbReference type="NCBI Taxonomy" id="1938745"/>
    <lineage>
        <taxon>Bacteria</taxon>
        <taxon>Bacillati</taxon>
        <taxon>Actinomycetota</taxon>
        <taxon>Actinomycetes</taxon>
        <taxon>Geodermatophilales</taxon>
        <taxon>Geodermatophilaceae</taxon>
        <taxon>Blastococcus</taxon>
    </lineage>
</organism>
<protein>
    <submittedName>
        <fullName evidence="3">Protein-tyrosine phosphatase</fullName>
    </submittedName>
</protein>
<dbReference type="PANTHER" id="PTHR11717:SF31">
    <property type="entry name" value="LOW MOLECULAR WEIGHT PROTEIN-TYROSINE-PHOSPHATASE ETP-RELATED"/>
    <property type="match status" value="1"/>
</dbReference>
<dbReference type="PANTHER" id="PTHR11717">
    <property type="entry name" value="LOW MOLECULAR WEIGHT PROTEIN TYROSINE PHOSPHATASE"/>
    <property type="match status" value="1"/>
</dbReference>
<dbReference type="InterPro" id="IPR036196">
    <property type="entry name" value="Ptyr_pPase_sf"/>
</dbReference>
<gene>
    <name evidence="3" type="ORF">SAMN06272739_2582</name>
</gene>
<dbReference type="Gene3D" id="3.40.50.2300">
    <property type="match status" value="1"/>
</dbReference>
<dbReference type="Proteomes" id="UP000219482">
    <property type="component" value="Unassembled WGS sequence"/>
</dbReference>
<accession>A0A286GYY0</accession>
<dbReference type="InterPro" id="IPR050438">
    <property type="entry name" value="LMW_PTPase"/>
</dbReference>
<dbReference type="SUPFAM" id="SSF52788">
    <property type="entry name" value="Phosphotyrosine protein phosphatases I"/>
    <property type="match status" value="1"/>
</dbReference>
<keyword evidence="4" id="KW-1185">Reference proteome</keyword>
<dbReference type="InterPro" id="IPR023485">
    <property type="entry name" value="Ptyr_pPase"/>
</dbReference>
<feature type="region of interest" description="Disordered" evidence="1">
    <location>
        <begin position="209"/>
        <end position="246"/>
    </location>
</feature>
<sequence>MELLLLAAPAGSPRVRRVHLLFVGDGNVRRSPAAELLCLERAQRVAVGSGQVQVSSAGLTATVGEPVDQRMLAALARRRIQVGDPRSRPFSVELAESADLVLCMTGEQRRRVLEARPRLLRRTFTLVEATELLTGVPTDGLATLDLPDRARELARLLDAARPLRMPADSYDLPEPSGRRRRAYARSVEQIARLVQPLSSVLFEVRPPTERADVLSRQAPTRPAGVELAERRGRPETSVAHPPTGVS</sequence>
<evidence type="ECO:0000313" key="3">
    <source>
        <dbReference type="EMBL" id="SOE00416.1"/>
    </source>
</evidence>
<evidence type="ECO:0000313" key="4">
    <source>
        <dbReference type="Proteomes" id="UP000219482"/>
    </source>
</evidence>
<name>A0A286GYY0_9ACTN</name>
<evidence type="ECO:0000256" key="1">
    <source>
        <dbReference type="SAM" id="MobiDB-lite"/>
    </source>
</evidence>